<dbReference type="EMBL" id="FQZV01000041">
    <property type="protein sequence ID" value="SHJ77698.1"/>
    <property type="molecule type" value="Genomic_DNA"/>
</dbReference>
<evidence type="ECO:0000313" key="2">
    <source>
        <dbReference type="EMBL" id="SHJ77698.1"/>
    </source>
</evidence>
<evidence type="ECO:0000313" key="3">
    <source>
        <dbReference type="Proteomes" id="UP000184536"/>
    </source>
</evidence>
<sequence length="82" mass="9448">MLNLYDTEAVKAFIFDILVENQELKKQLQTAQTSSDMWFKDYQTQRDRADKAEARVAELKQQIAKLTAGQTQEGGKDNDHNE</sequence>
<keyword evidence="3" id="KW-1185">Reference proteome</keyword>
<accession>A0A1M6M2K3</accession>
<protein>
    <submittedName>
        <fullName evidence="2">Uncharacterized protein</fullName>
    </submittedName>
</protein>
<dbReference type="AlphaFoldDB" id="A0A1M6M2K3"/>
<dbReference type="OrthoDB" id="9972438at2"/>
<gene>
    <name evidence="2" type="ORF">SAMN02745975_02839</name>
</gene>
<organism evidence="2 3">
    <name type="scientific">Geosporobacter subterraneus DSM 17957</name>
    <dbReference type="NCBI Taxonomy" id="1121919"/>
    <lineage>
        <taxon>Bacteria</taxon>
        <taxon>Bacillati</taxon>
        <taxon>Bacillota</taxon>
        <taxon>Clostridia</taxon>
        <taxon>Peptostreptococcales</taxon>
        <taxon>Thermotaleaceae</taxon>
        <taxon>Geosporobacter</taxon>
    </lineage>
</organism>
<proteinExistence type="predicted"/>
<dbReference type="Proteomes" id="UP000184536">
    <property type="component" value="Unassembled WGS sequence"/>
</dbReference>
<evidence type="ECO:0000256" key="1">
    <source>
        <dbReference type="SAM" id="Coils"/>
    </source>
</evidence>
<dbReference type="RefSeq" id="WP_110941898.1">
    <property type="nucleotide sequence ID" value="NZ_FQZV01000041.1"/>
</dbReference>
<keyword evidence="1" id="KW-0175">Coiled coil</keyword>
<reference evidence="3" key="1">
    <citation type="submission" date="2016-11" db="EMBL/GenBank/DDBJ databases">
        <authorList>
            <person name="Varghese N."/>
            <person name="Submissions S."/>
        </authorList>
    </citation>
    <scope>NUCLEOTIDE SEQUENCE [LARGE SCALE GENOMIC DNA]</scope>
    <source>
        <strain evidence="3">DSM 17957</strain>
    </source>
</reference>
<name>A0A1M6M2K3_9FIRM</name>
<dbReference type="STRING" id="1121919.SAMN02745975_02839"/>
<feature type="coiled-coil region" evidence="1">
    <location>
        <begin position="42"/>
        <end position="69"/>
    </location>
</feature>